<protein>
    <submittedName>
        <fullName evidence="6">Larval cuticle protein LCP-17-like</fullName>
    </submittedName>
</protein>
<evidence type="ECO:0000256" key="1">
    <source>
        <dbReference type="ARBA" id="ARBA00022460"/>
    </source>
</evidence>
<dbReference type="OrthoDB" id="6343684at2759"/>
<dbReference type="OMA" id="YVHADHI"/>
<dbReference type="GO" id="GO:0062129">
    <property type="term" value="C:chitin-based extracellular matrix"/>
    <property type="evidence" value="ECO:0007669"/>
    <property type="project" value="TreeGrafter"/>
</dbReference>
<dbReference type="InterPro" id="IPR000618">
    <property type="entry name" value="Insect_cuticle"/>
</dbReference>
<accession>A0A8B8IP14</accession>
<dbReference type="GeneID" id="113402762"/>
<dbReference type="Proteomes" id="UP001652626">
    <property type="component" value="Chromosome 31"/>
</dbReference>
<keyword evidence="5" id="KW-1185">Reference proteome</keyword>
<sequence length="131" mass="14318">MKFLIISALVACVCADVSHIVKHDESQAKILKQELDVGSEGQYIWSYETDNGIAAREQGALKNIPGAEVPAQVAQGEARWTAPDGQVVQFQYTADENGYNAQGPFIPTSPPIPAEILRSIEYIRAHPPKEN</sequence>
<feature type="signal peptide" evidence="4">
    <location>
        <begin position="1"/>
        <end position="15"/>
    </location>
</feature>
<evidence type="ECO:0000313" key="5">
    <source>
        <dbReference type="Proteomes" id="UP001652626"/>
    </source>
</evidence>
<dbReference type="InterPro" id="IPR031311">
    <property type="entry name" value="CHIT_BIND_RR_consensus"/>
</dbReference>
<name>A0A8B8IP14_VANTA</name>
<dbReference type="PANTHER" id="PTHR10380:SF238">
    <property type="entry name" value="CUTICULAR PROTEIN 65EA-RELATED"/>
    <property type="match status" value="1"/>
</dbReference>
<dbReference type="RefSeq" id="XP_026498860.2">
    <property type="nucleotide sequence ID" value="XM_026643075.2"/>
</dbReference>
<dbReference type="Pfam" id="PF00379">
    <property type="entry name" value="Chitin_bind_4"/>
    <property type="match status" value="1"/>
</dbReference>
<dbReference type="InterPro" id="IPR050468">
    <property type="entry name" value="Cuticle_Struct_Prot"/>
</dbReference>
<dbReference type="PROSITE" id="PS00233">
    <property type="entry name" value="CHIT_BIND_RR_1"/>
    <property type="match status" value="1"/>
</dbReference>
<evidence type="ECO:0000256" key="4">
    <source>
        <dbReference type="SAM" id="SignalP"/>
    </source>
</evidence>
<dbReference type="GO" id="GO:0008010">
    <property type="term" value="F:structural constituent of chitin-based larval cuticle"/>
    <property type="evidence" value="ECO:0007669"/>
    <property type="project" value="TreeGrafter"/>
</dbReference>
<dbReference type="AlphaFoldDB" id="A0A8B8IP14"/>
<gene>
    <name evidence="6" type="primary">LOC113402762</name>
</gene>
<dbReference type="PROSITE" id="PS51155">
    <property type="entry name" value="CHIT_BIND_RR_2"/>
    <property type="match status" value="1"/>
</dbReference>
<evidence type="ECO:0000313" key="6">
    <source>
        <dbReference type="RefSeq" id="XP_026498860.2"/>
    </source>
</evidence>
<reference evidence="6" key="1">
    <citation type="submission" date="2025-08" db="UniProtKB">
        <authorList>
            <consortium name="RefSeq"/>
        </authorList>
    </citation>
    <scope>IDENTIFICATION</scope>
    <source>
        <tissue evidence="6">Whole body</tissue>
    </source>
</reference>
<evidence type="ECO:0000256" key="2">
    <source>
        <dbReference type="ARBA" id="ARBA00022729"/>
    </source>
</evidence>
<keyword evidence="2 4" id="KW-0732">Signal</keyword>
<organism evidence="5 6">
    <name type="scientific">Vanessa tameamea</name>
    <name type="common">Kamehameha butterfly</name>
    <dbReference type="NCBI Taxonomy" id="334116"/>
    <lineage>
        <taxon>Eukaryota</taxon>
        <taxon>Metazoa</taxon>
        <taxon>Ecdysozoa</taxon>
        <taxon>Arthropoda</taxon>
        <taxon>Hexapoda</taxon>
        <taxon>Insecta</taxon>
        <taxon>Pterygota</taxon>
        <taxon>Neoptera</taxon>
        <taxon>Endopterygota</taxon>
        <taxon>Lepidoptera</taxon>
        <taxon>Glossata</taxon>
        <taxon>Ditrysia</taxon>
        <taxon>Papilionoidea</taxon>
        <taxon>Nymphalidae</taxon>
        <taxon>Nymphalinae</taxon>
        <taxon>Vanessa</taxon>
    </lineage>
</organism>
<keyword evidence="1 3" id="KW-0193">Cuticle</keyword>
<proteinExistence type="predicted"/>
<evidence type="ECO:0000256" key="3">
    <source>
        <dbReference type="PROSITE-ProRule" id="PRU00497"/>
    </source>
</evidence>
<feature type="chain" id="PRO_5046528887" evidence="4">
    <location>
        <begin position="16"/>
        <end position="131"/>
    </location>
</feature>
<dbReference type="PANTHER" id="PTHR10380">
    <property type="entry name" value="CUTICLE PROTEIN"/>
    <property type="match status" value="1"/>
</dbReference>